<evidence type="ECO:0000256" key="4">
    <source>
        <dbReference type="PROSITE-ProRule" id="PRU10141"/>
    </source>
</evidence>
<dbReference type="SMART" id="SM00248">
    <property type="entry name" value="ANK"/>
    <property type="match status" value="6"/>
</dbReference>
<dbReference type="Gene3D" id="1.25.40.20">
    <property type="entry name" value="Ankyrin repeat-containing domain"/>
    <property type="match status" value="2"/>
</dbReference>
<dbReference type="AlphaFoldDB" id="A0A2T7NKF5"/>
<dbReference type="PROSITE" id="PS00107">
    <property type="entry name" value="PROTEIN_KINASE_ATP"/>
    <property type="match status" value="1"/>
</dbReference>
<dbReference type="EMBL" id="PZQS01000011">
    <property type="protein sequence ID" value="PVD21652.1"/>
    <property type="molecule type" value="Genomic_DNA"/>
</dbReference>
<dbReference type="InterPro" id="IPR000719">
    <property type="entry name" value="Prot_kinase_dom"/>
</dbReference>
<organism evidence="6 7">
    <name type="scientific">Pomacea canaliculata</name>
    <name type="common">Golden apple snail</name>
    <dbReference type="NCBI Taxonomy" id="400727"/>
    <lineage>
        <taxon>Eukaryota</taxon>
        <taxon>Metazoa</taxon>
        <taxon>Spiralia</taxon>
        <taxon>Lophotrochozoa</taxon>
        <taxon>Mollusca</taxon>
        <taxon>Gastropoda</taxon>
        <taxon>Caenogastropoda</taxon>
        <taxon>Architaenioglossa</taxon>
        <taxon>Ampullarioidea</taxon>
        <taxon>Ampullariidae</taxon>
        <taxon>Pomacea</taxon>
    </lineage>
</organism>
<dbReference type="InterPro" id="IPR001245">
    <property type="entry name" value="Ser-Thr/Tyr_kinase_cat_dom"/>
</dbReference>
<dbReference type="Pfam" id="PF00023">
    <property type="entry name" value="Ank"/>
    <property type="match status" value="1"/>
</dbReference>
<reference evidence="6 7" key="1">
    <citation type="submission" date="2018-04" db="EMBL/GenBank/DDBJ databases">
        <title>The genome of golden apple snail Pomacea canaliculata provides insight into stress tolerance and invasive adaptation.</title>
        <authorList>
            <person name="Liu C."/>
            <person name="Liu B."/>
            <person name="Ren Y."/>
            <person name="Zhang Y."/>
            <person name="Wang H."/>
            <person name="Li S."/>
            <person name="Jiang F."/>
            <person name="Yin L."/>
            <person name="Zhang G."/>
            <person name="Qian W."/>
            <person name="Fan W."/>
        </authorList>
    </citation>
    <scope>NUCLEOTIDE SEQUENCE [LARGE SCALE GENOMIC DNA]</scope>
    <source>
        <strain evidence="6">SZHN2017</strain>
        <tissue evidence="6">Muscle</tissue>
    </source>
</reference>
<proteinExistence type="predicted"/>
<dbReference type="Pfam" id="PF12796">
    <property type="entry name" value="Ank_2"/>
    <property type="match status" value="2"/>
</dbReference>
<dbReference type="OrthoDB" id="339325at2759"/>
<feature type="repeat" description="ANK" evidence="3">
    <location>
        <begin position="222"/>
        <end position="243"/>
    </location>
</feature>
<dbReference type="SUPFAM" id="SSF56112">
    <property type="entry name" value="Protein kinase-like (PK-like)"/>
    <property type="match status" value="1"/>
</dbReference>
<dbReference type="GO" id="GO:0005524">
    <property type="term" value="F:ATP binding"/>
    <property type="evidence" value="ECO:0007669"/>
    <property type="project" value="UniProtKB-UniRule"/>
</dbReference>
<keyword evidence="4" id="KW-0547">Nucleotide-binding</keyword>
<evidence type="ECO:0000256" key="1">
    <source>
        <dbReference type="ARBA" id="ARBA00022737"/>
    </source>
</evidence>
<keyword evidence="2 3" id="KW-0040">ANK repeat</keyword>
<dbReference type="Pfam" id="PF13637">
    <property type="entry name" value="Ank_4"/>
    <property type="match status" value="1"/>
</dbReference>
<keyword evidence="7" id="KW-1185">Reference proteome</keyword>
<name>A0A2T7NKF5_POMCA</name>
<feature type="repeat" description="ANK" evidence="3">
    <location>
        <begin position="108"/>
        <end position="140"/>
    </location>
</feature>
<dbReference type="PROSITE" id="PS50088">
    <property type="entry name" value="ANK_REPEAT"/>
    <property type="match status" value="4"/>
</dbReference>
<feature type="binding site" evidence="4">
    <location>
        <position position="345"/>
    </location>
    <ligand>
        <name>ATP</name>
        <dbReference type="ChEBI" id="CHEBI:30616"/>
    </ligand>
</feature>
<evidence type="ECO:0000256" key="3">
    <source>
        <dbReference type="PROSITE-ProRule" id="PRU00023"/>
    </source>
</evidence>
<dbReference type="InterPro" id="IPR036770">
    <property type="entry name" value="Ankyrin_rpt-contain_sf"/>
</dbReference>
<keyword evidence="4" id="KW-0067">ATP-binding</keyword>
<evidence type="ECO:0000256" key="2">
    <source>
        <dbReference type="ARBA" id="ARBA00023043"/>
    </source>
</evidence>
<accession>A0A2T7NKF5</accession>
<dbReference type="Gene3D" id="1.10.510.10">
    <property type="entry name" value="Transferase(Phosphotransferase) domain 1"/>
    <property type="match status" value="1"/>
</dbReference>
<dbReference type="Pfam" id="PF07714">
    <property type="entry name" value="PK_Tyr_Ser-Thr"/>
    <property type="match status" value="1"/>
</dbReference>
<comment type="caution">
    <text evidence="6">The sequence shown here is derived from an EMBL/GenBank/DDBJ whole genome shotgun (WGS) entry which is preliminary data.</text>
</comment>
<dbReference type="PROSITE" id="PS50297">
    <property type="entry name" value="ANK_REP_REGION"/>
    <property type="match status" value="4"/>
</dbReference>
<protein>
    <recommendedName>
        <fullName evidence="5">Protein kinase domain-containing protein</fullName>
    </recommendedName>
</protein>
<dbReference type="InterPro" id="IPR011009">
    <property type="entry name" value="Kinase-like_dom_sf"/>
</dbReference>
<evidence type="ECO:0000313" key="7">
    <source>
        <dbReference type="Proteomes" id="UP000245119"/>
    </source>
</evidence>
<dbReference type="InterPro" id="IPR002110">
    <property type="entry name" value="Ankyrin_rpt"/>
</dbReference>
<dbReference type="Proteomes" id="UP000245119">
    <property type="component" value="Linkage Group LG11"/>
</dbReference>
<dbReference type="InterPro" id="IPR017441">
    <property type="entry name" value="Protein_kinase_ATP_BS"/>
</dbReference>
<dbReference type="PANTHER" id="PTHR24198:SF165">
    <property type="entry name" value="ANKYRIN REPEAT-CONTAINING PROTEIN-RELATED"/>
    <property type="match status" value="1"/>
</dbReference>
<feature type="domain" description="Protein kinase" evidence="5">
    <location>
        <begin position="318"/>
        <end position="579"/>
    </location>
</feature>
<feature type="repeat" description="ANK" evidence="3">
    <location>
        <begin position="141"/>
        <end position="173"/>
    </location>
</feature>
<sequence length="579" mass="63325">MSTDARCSLASTETLNELKKKISESYALFRSKVIEDLRPKDTDWTELQQACGSGDLSVLRTLLNDENVSETTDAGLGLLHISCVSGASSSQLKFLLRKGVKWSSLTKNQFAPLHLAAYRGDVEQVEALADGGADVNQPGHSDVTSLHIAAMCGHLEVARVLVTHGAHIDVADIVKFSPLHIACYFGHEKGHNPLHFCCKSGHLLVLHYLLDHGAQPHATNIYGDTPLHLACYNGKLEIAKQLVALTGSDSLNKENVFSETPLHSAGTYGKNVELVKFLLDQDCVDINCQGKDGHTEKIDVLQLRANLPHQFHLQIVDLDFHEVIGSGSFGKVYKGTCKGRTVAVKRYRASSFGAKSDVDMFCREVAILAKLNSPYVINFVGACLDDPSQFAIVTQYVAGGSLFSLLHEQKRLIDLQSKLTIALDVAKGMDYLHTLTQPIIHRDLNSHNILLDEHGRAVVADFGAAAAAETAYHNSRPPIGITFPKPIVTLLQNGWHANPDERPEFRDIIPILEECRQSQAVAMLSNVDAAPSLFPTALPMVTDQVDPEGRTTPPLVGHVSALRNHWEMEASRNRSVGLK</sequence>
<evidence type="ECO:0000259" key="5">
    <source>
        <dbReference type="PROSITE" id="PS50011"/>
    </source>
</evidence>
<gene>
    <name evidence="6" type="ORF">C0Q70_17451</name>
</gene>
<dbReference type="PANTHER" id="PTHR24198">
    <property type="entry name" value="ANKYRIN REPEAT AND PROTEIN KINASE DOMAIN-CONTAINING PROTEIN"/>
    <property type="match status" value="1"/>
</dbReference>
<feature type="repeat" description="ANK" evidence="3">
    <location>
        <begin position="189"/>
        <end position="221"/>
    </location>
</feature>
<dbReference type="STRING" id="400727.A0A2T7NKF5"/>
<dbReference type="SUPFAM" id="SSF48403">
    <property type="entry name" value="Ankyrin repeat"/>
    <property type="match status" value="1"/>
</dbReference>
<dbReference type="GO" id="GO:0004672">
    <property type="term" value="F:protein kinase activity"/>
    <property type="evidence" value="ECO:0007669"/>
    <property type="project" value="InterPro"/>
</dbReference>
<evidence type="ECO:0000313" key="6">
    <source>
        <dbReference type="EMBL" id="PVD21652.1"/>
    </source>
</evidence>
<keyword evidence="1" id="KW-0677">Repeat</keyword>
<dbReference type="PROSITE" id="PS50011">
    <property type="entry name" value="PROTEIN_KINASE_DOM"/>
    <property type="match status" value="1"/>
</dbReference>